<dbReference type="GO" id="GO:0080142">
    <property type="term" value="P:regulation of salicylic acid biosynthetic process"/>
    <property type="evidence" value="ECO:0007669"/>
    <property type="project" value="TreeGrafter"/>
</dbReference>
<name>A0AAN9J8S6_CLITE</name>
<evidence type="ECO:0000313" key="3">
    <source>
        <dbReference type="Proteomes" id="UP001359559"/>
    </source>
</evidence>
<evidence type="ECO:0000259" key="1">
    <source>
        <dbReference type="Pfam" id="PF07887"/>
    </source>
</evidence>
<organism evidence="2 3">
    <name type="scientific">Clitoria ternatea</name>
    <name type="common">Butterfly pea</name>
    <dbReference type="NCBI Taxonomy" id="43366"/>
    <lineage>
        <taxon>Eukaryota</taxon>
        <taxon>Viridiplantae</taxon>
        <taxon>Streptophyta</taxon>
        <taxon>Embryophyta</taxon>
        <taxon>Tracheophyta</taxon>
        <taxon>Spermatophyta</taxon>
        <taxon>Magnoliopsida</taxon>
        <taxon>eudicotyledons</taxon>
        <taxon>Gunneridae</taxon>
        <taxon>Pentapetalae</taxon>
        <taxon>rosids</taxon>
        <taxon>fabids</taxon>
        <taxon>Fabales</taxon>
        <taxon>Fabaceae</taxon>
        <taxon>Papilionoideae</taxon>
        <taxon>50 kb inversion clade</taxon>
        <taxon>NPAAA clade</taxon>
        <taxon>indigoferoid/millettioid clade</taxon>
        <taxon>Phaseoleae</taxon>
        <taxon>Clitoria</taxon>
    </lineage>
</organism>
<feature type="domain" description="Calmodulin binding protein-like N-terminal" evidence="1">
    <location>
        <begin position="8"/>
        <end position="85"/>
    </location>
</feature>
<dbReference type="GO" id="GO:0003700">
    <property type="term" value="F:DNA-binding transcription factor activity"/>
    <property type="evidence" value="ECO:0007669"/>
    <property type="project" value="TreeGrafter"/>
</dbReference>
<dbReference type="Pfam" id="PF07887">
    <property type="entry name" value="Calmodulin_bind"/>
    <property type="match status" value="1"/>
</dbReference>
<dbReference type="GO" id="GO:0043565">
    <property type="term" value="F:sequence-specific DNA binding"/>
    <property type="evidence" value="ECO:0007669"/>
    <property type="project" value="TreeGrafter"/>
</dbReference>
<dbReference type="InterPro" id="IPR012416">
    <property type="entry name" value="CBP60"/>
</dbReference>
<gene>
    <name evidence="2" type="ORF">RJT34_16629</name>
</gene>
<accession>A0AAN9J8S6</accession>
<dbReference type="PANTHER" id="PTHR31713:SF51">
    <property type="entry name" value="CALMODULIN-BINDING PROTEIN 60 E"/>
    <property type="match status" value="1"/>
</dbReference>
<comment type="caution">
    <text evidence="2">The sequence shown here is derived from an EMBL/GenBank/DDBJ whole genome shotgun (WGS) entry which is preliminary data.</text>
</comment>
<evidence type="ECO:0000313" key="2">
    <source>
        <dbReference type="EMBL" id="KAK7293756.1"/>
    </source>
</evidence>
<dbReference type="GO" id="GO:0005634">
    <property type="term" value="C:nucleus"/>
    <property type="evidence" value="ECO:0007669"/>
    <property type="project" value="TreeGrafter"/>
</dbReference>
<proteinExistence type="predicted"/>
<protein>
    <recommendedName>
        <fullName evidence="1">Calmodulin binding protein-like N-terminal domain-containing protein</fullName>
    </recommendedName>
</protein>
<dbReference type="GO" id="GO:0005516">
    <property type="term" value="F:calmodulin binding"/>
    <property type="evidence" value="ECO:0007669"/>
    <property type="project" value="InterPro"/>
</dbReference>
<keyword evidence="3" id="KW-1185">Reference proteome</keyword>
<sequence>MPPHLFRGKVEREQRAAIHVVLLDPNIGNVVQVGLESIAKLNFVVLEGDCSEEVKDEWIKECFENHEVKEHKGKRPFLTGDLQGTYQTEVGGRGERTKLAVEVARAFVRA</sequence>
<dbReference type="InterPro" id="IPR046831">
    <property type="entry name" value="Calmodulin_bind_N"/>
</dbReference>
<dbReference type="PANTHER" id="PTHR31713">
    <property type="entry name" value="OS02G0177800 PROTEIN"/>
    <property type="match status" value="1"/>
</dbReference>
<dbReference type="EMBL" id="JAYKXN010000004">
    <property type="protein sequence ID" value="KAK7293756.1"/>
    <property type="molecule type" value="Genomic_DNA"/>
</dbReference>
<dbReference type="AlphaFoldDB" id="A0AAN9J8S6"/>
<dbReference type="Proteomes" id="UP001359559">
    <property type="component" value="Unassembled WGS sequence"/>
</dbReference>
<reference evidence="2 3" key="1">
    <citation type="submission" date="2024-01" db="EMBL/GenBank/DDBJ databases">
        <title>The genomes of 5 underutilized Papilionoideae crops provide insights into root nodulation and disease resistance.</title>
        <authorList>
            <person name="Yuan L."/>
        </authorList>
    </citation>
    <scope>NUCLEOTIDE SEQUENCE [LARGE SCALE GENOMIC DNA]</scope>
    <source>
        <strain evidence="2">LY-2023</strain>
        <tissue evidence="2">Leaf</tissue>
    </source>
</reference>